<name>A0ABY1RVT1_9XANT</name>
<evidence type="ECO:0000313" key="2">
    <source>
        <dbReference type="EMBL" id="SMR01323.1"/>
    </source>
</evidence>
<feature type="compositionally biased region" description="Basic and acidic residues" evidence="1">
    <location>
        <begin position="59"/>
        <end position="68"/>
    </location>
</feature>
<dbReference type="EMBL" id="LT853884">
    <property type="protein sequence ID" value="SMR01323.1"/>
    <property type="molecule type" value="Genomic_DNA"/>
</dbReference>
<accession>A0ABY1RVT1</accession>
<keyword evidence="3" id="KW-1185">Reference proteome</keyword>
<reference evidence="2 3" key="1">
    <citation type="submission" date="2017-05" db="EMBL/GenBank/DDBJ databases">
        <authorList>
            <person name="Blom J."/>
        </authorList>
    </citation>
    <scope>NUCLEOTIDE SEQUENCE [LARGE SCALE GENOMIC DNA]</scope>
    <source>
        <strain evidence="2">PD885</strain>
        <plasmid evidence="3">ppd885-27</plasmid>
    </source>
</reference>
<keyword evidence="2" id="KW-0614">Plasmid</keyword>
<dbReference type="Proteomes" id="UP000195877">
    <property type="component" value="Plasmid pPD885-27"/>
</dbReference>
<feature type="region of interest" description="Disordered" evidence="1">
    <location>
        <begin position="1"/>
        <end position="73"/>
    </location>
</feature>
<organism evidence="2 3">
    <name type="scientific">Xanthomonas fragariae</name>
    <dbReference type="NCBI Taxonomy" id="48664"/>
    <lineage>
        <taxon>Bacteria</taxon>
        <taxon>Pseudomonadati</taxon>
        <taxon>Pseudomonadota</taxon>
        <taxon>Gammaproteobacteria</taxon>
        <taxon>Lysobacterales</taxon>
        <taxon>Lysobacteraceae</taxon>
        <taxon>Xanthomonas</taxon>
    </lineage>
</organism>
<geneLocation type="plasmid" evidence="3">
    <name>ppd885-27</name>
</geneLocation>
<proteinExistence type="predicted"/>
<dbReference type="GeneID" id="61896303"/>
<evidence type="ECO:0000256" key="1">
    <source>
        <dbReference type="SAM" id="MobiDB-lite"/>
    </source>
</evidence>
<evidence type="ECO:0000313" key="3">
    <source>
        <dbReference type="Proteomes" id="UP000195877"/>
    </source>
</evidence>
<sequence>MADVSKLKGRSTLGTPPSLDEASTNLTAPEVAPVVLPSAKAVRPIRPARESKPAQAPDLHSEVRPDGRRTRRTNRTVQFATRVTPEFDKRVREVAEREGLLLVEVLELALDLYDRGKSSS</sequence>
<gene>
    <name evidence="2" type="ORF">PD885_04142</name>
</gene>
<protein>
    <recommendedName>
        <fullName evidence="4">Stability/partitioning determinant</fullName>
    </recommendedName>
</protein>
<evidence type="ECO:0008006" key="4">
    <source>
        <dbReference type="Google" id="ProtNLM"/>
    </source>
</evidence>
<dbReference type="RefSeq" id="WP_088057160.1">
    <property type="nucleotide sequence ID" value="NZ_CP127380.1"/>
</dbReference>